<dbReference type="InterPro" id="IPR028082">
    <property type="entry name" value="Peripla_BP_I"/>
</dbReference>
<evidence type="ECO:0000256" key="6">
    <source>
        <dbReference type="ARBA" id="ARBA00023288"/>
    </source>
</evidence>
<dbReference type="Pfam" id="PF02608">
    <property type="entry name" value="Bmp"/>
    <property type="match status" value="1"/>
</dbReference>
<dbReference type="InterPro" id="IPR003760">
    <property type="entry name" value="PnrA-like"/>
</dbReference>
<keyword evidence="4 7" id="KW-0732">Signal</keyword>
<dbReference type="InterPro" id="IPR050957">
    <property type="entry name" value="BMP_lipoprotein"/>
</dbReference>
<evidence type="ECO:0000256" key="7">
    <source>
        <dbReference type="SAM" id="SignalP"/>
    </source>
</evidence>
<dbReference type="AlphaFoldDB" id="A0A8J4DVR1"/>
<evidence type="ECO:0000256" key="5">
    <source>
        <dbReference type="ARBA" id="ARBA00023136"/>
    </source>
</evidence>
<feature type="domain" description="ABC transporter substrate-binding protein PnrA-like" evidence="8">
    <location>
        <begin position="45"/>
        <end position="315"/>
    </location>
</feature>
<evidence type="ECO:0000256" key="3">
    <source>
        <dbReference type="ARBA" id="ARBA00022475"/>
    </source>
</evidence>
<dbReference type="EMBL" id="BOPF01000035">
    <property type="protein sequence ID" value="GIJ50382.1"/>
    <property type="molecule type" value="Genomic_DNA"/>
</dbReference>
<dbReference type="SUPFAM" id="SSF53822">
    <property type="entry name" value="Periplasmic binding protein-like I"/>
    <property type="match status" value="1"/>
</dbReference>
<accession>A0A8J4DVR1</accession>
<gene>
    <name evidence="9" type="primary">bmpA_1</name>
    <name evidence="9" type="ORF">Val02_72680</name>
</gene>
<dbReference type="RefSeq" id="WP_203903817.1">
    <property type="nucleotide sequence ID" value="NZ_BOPF01000035.1"/>
</dbReference>
<proteinExistence type="inferred from homology"/>
<dbReference type="PANTHER" id="PTHR34296:SF2">
    <property type="entry name" value="ABC TRANSPORTER GUANOSINE-BINDING PROTEIN NUPN"/>
    <property type="match status" value="1"/>
</dbReference>
<keyword evidence="10" id="KW-1185">Reference proteome</keyword>
<dbReference type="PROSITE" id="PS51257">
    <property type="entry name" value="PROKAR_LIPOPROTEIN"/>
    <property type="match status" value="1"/>
</dbReference>
<evidence type="ECO:0000256" key="1">
    <source>
        <dbReference type="ARBA" id="ARBA00004193"/>
    </source>
</evidence>
<feature type="signal peptide" evidence="7">
    <location>
        <begin position="1"/>
        <end position="28"/>
    </location>
</feature>
<protein>
    <submittedName>
        <fullName evidence="9">BMP family ABC transporter substrate-binding protein</fullName>
    </submittedName>
</protein>
<dbReference type="PANTHER" id="PTHR34296">
    <property type="entry name" value="TRANSCRIPTIONAL ACTIVATOR PROTEIN MED"/>
    <property type="match status" value="1"/>
</dbReference>
<comment type="similarity">
    <text evidence="2">Belongs to the BMP lipoprotein family.</text>
</comment>
<keyword evidence="5" id="KW-0472">Membrane</keyword>
<organism evidence="9 10">
    <name type="scientific">Virgisporangium aliadipatigenens</name>
    <dbReference type="NCBI Taxonomy" id="741659"/>
    <lineage>
        <taxon>Bacteria</taxon>
        <taxon>Bacillati</taxon>
        <taxon>Actinomycetota</taxon>
        <taxon>Actinomycetes</taxon>
        <taxon>Micromonosporales</taxon>
        <taxon>Micromonosporaceae</taxon>
        <taxon>Virgisporangium</taxon>
    </lineage>
</organism>
<name>A0A8J4DVR1_9ACTN</name>
<evidence type="ECO:0000256" key="2">
    <source>
        <dbReference type="ARBA" id="ARBA00008610"/>
    </source>
</evidence>
<keyword evidence="6" id="KW-0449">Lipoprotein</keyword>
<evidence type="ECO:0000313" key="9">
    <source>
        <dbReference type="EMBL" id="GIJ50382.1"/>
    </source>
</evidence>
<comment type="caution">
    <text evidence="9">The sequence shown here is derived from an EMBL/GenBank/DDBJ whole genome shotgun (WGS) entry which is preliminary data.</text>
</comment>
<sequence>MRLRRTAAAVATALVLAGCGTATNDSLAGPVSAGLGTEEIRVGLAFDSGGRGDKSFNDAAAAGLDLAVNELGVAATEAAPKADTDPERTEVLRALAKAGNNPVIAVGFLYGSALRTVAAEFPKTTFAIVDDDSFAAPNVVSLVFAEEQGSYLVGVAAALRSRTDRIGFIGGVRNPLLQKFEAGFAAGARRVKPGIVVDVNYLSVPPDFSGFGVPDRARGVAAGMLAAGVDIVYAAAGGSGAGALQAVAAVDGAAFVGVDSDQYLSVDAAVRPVVLTSMIKRVDNAVFQEIQGFIKGDRAGGVKRFDLKIDGVGYAGSNETAIVPLRAQLEAARQQLIDGTVVAPATP</sequence>
<dbReference type="CDD" id="cd06354">
    <property type="entry name" value="PBP1_PrnA-like"/>
    <property type="match status" value="1"/>
</dbReference>
<evidence type="ECO:0000256" key="4">
    <source>
        <dbReference type="ARBA" id="ARBA00022729"/>
    </source>
</evidence>
<reference evidence="9" key="1">
    <citation type="submission" date="2021-01" db="EMBL/GenBank/DDBJ databases">
        <title>Whole genome shotgun sequence of Virgisporangium aliadipatigenens NBRC 105644.</title>
        <authorList>
            <person name="Komaki H."/>
            <person name="Tamura T."/>
        </authorList>
    </citation>
    <scope>NUCLEOTIDE SEQUENCE</scope>
    <source>
        <strain evidence="9">NBRC 105644</strain>
    </source>
</reference>
<evidence type="ECO:0000313" key="10">
    <source>
        <dbReference type="Proteomes" id="UP000619260"/>
    </source>
</evidence>
<dbReference type="GO" id="GO:0005886">
    <property type="term" value="C:plasma membrane"/>
    <property type="evidence" value="ECO:0007669"/>
    <property type="project" value="UniProtKB-SubCell"/>
</dbReference>
<comment type="subcellular location">
    <subcellularLocation>
        <location evidence="1">Cell membrane</location>
        <topology evidence="1">Lipid-anchor</topology>
    </subcellularLocation>
</comment>
<feature type="chain" id="PRO_5039312010" evidence="7">
    <location>
        <begin position="29"/>
        <end position="347"/>
    </location>
</feature>
<dbReference type="Gene3D" id="3.40.50.2300">
    <property type="match status" value="2"/>
</dbReference>
<keyword evidence="3" id="KW-1003">Cell membrane</keyword>
<dbReference type="Proteomes" id="UP000619260">
    <property type="component" value="Unassembled WGS sequence"/>
</dbReference>
<evidence type="ECO:0000259" key="8">
    <source>
        <dbReference type="Pfam" id="PF02608"/>
    </source>
</evidence>